<organism evidence="13 14">
    <name type="scientific">Saccharospirillum salsuginis</name>
    <dbReference type="NCBI Taxonomy" id="418750"/>
    <lineage>
        <taxon>Bacteria</taxon>
        <taxon>Pseudomonadati</taxon>
        <taxon>Pseudomonadota</taxon>
        <taxon>Gammaproteobacteria</taxon>
        <taxon>Oceanospirillales</taxon>
        <taxon>Saccharospirillaceae</taxon>
        <taxon>Saccharospirillum</taxon>
    </lineage>
</organism>
<dbReference type="PANTHER" id="PTHR39573:SF1">
    <property type="entry name" value="STRESS RESPONSE KINASE A"/>
    <property type="match status" value="1"/>
</dbReference>
<evidence type="ECO:0000313" key="14">
    <source>
        <dbReference type="Proteomes" id="UP000626148"/>
    </source>
</evidence>
<evidence type="ECO:0000256" key="2">
    <source>
        <dbReference type="ARBA" id="ARBA00022527"/>
    </source>
</evidence>
<evidence type="ECO:0000256" key="8">
    <source>
        <dbReference type="ARBA" id="ARBA00022840"/>
    </source>
</evidence>
<dbReference type="InterPro" id="IPR011009">
    <property type="entry name" value="Kinase-like_dom_sf"/>
</dbReference>
<dbReference type="AlphaFoldDB" id="A0A918K9H6"/>
<proteinExistence type="inferred from homology"/>
<dbReference type="EC" id="2.7.11.1" evidence="11"/>
<evidence type="ECO:0000256" key="10">
    <source>
        <dbReference type="ARBA" id="ARBA00023016"/>
    </source>
</evidence>
<evidence type="ECO:0000256" key="7">
    <source>
        <dbReference type="ARBA" id="ARBA00022777"/>
    </source>
</evidence>
<keyword evidence="7 11" id="KW-0418">Kinase</keyword>
<keyword evidence="10 11" id="KW-0346">Stress response</keyword>
<dbReference type="InterPro" id="IPR002575">
    <property type="entry name" value="Aminoglycoside_PTrfase"/>
</dbReference>
<gene>
    <name evidence="11 13" type="primary">srkA</name>
    <name evidence="13" type="ORF">GCM10007392_24670</name>
</gene>
<evidence type="ECO:0000256" key="6">
    <source>
        <dbReference type="ARBA" id="ARBA00022741"/>
    </source>
</evidence>
<keyword evidence="1 11" id="KW-0963">Cytoplasm</keyword>
<dbReference type="GO" id="GO:0005737">
    <property type="term" value="C:cytoplasm"/>
    <property type="evidence" value="ECO:0007669"/>
    <property type="project" value="UniProtKB-SubCell"/>
</dbReference>
<comment type="similarity">
    <text evidence="11">Belongs to the SrkA/RdoA protein kinase family.</text>
</comment>
<sequence length="324" mass="37959">MTTSAHPFDSLSQDRIIDWMESLGVYSDYRIYPLNSYENRVYRVGLEDRDPVVLKAYRPGRWTEAQIREELTFTEELYEAEIPVVPAMEMDGDILHHRDGFWFACFPMRAGHAFELDNPDQLYRIGQWLGRLHAVGEAGQFNHRPALSLLDPVVQAQTFFKDSPLLPDDMRTNYLATLKPIEELLRNHYEPIYRDTPLLRIHGDFHAGNILSRDDQLLIVDLDDTVTGPAAQDIWKLLSGDKHEQAIQLNELEEGYEQFRAFPKKELRLLEALRTVHMIRHALWIAQRWDDPAFPKAFSWFDSPRFWSDHLLGLREQWAVLQED</sequence>
<comment type="caution">
    <text evidence="13">The sequence shown here is derived from an EMBL/GenBank/DDBJ whole genome shotgun (WGS) entry which is preliminary data.</text>
</comment>
<evidence type="ECO:0000256" key="9">
    <source>
        <dbReference type="ARBA" id="ARBA00022842"/>
    </source>
</evidence>
<keyword evidence="3 11" id="KW-0597">Phosphoprotein</keyword>
<feature type="domain" description="Aminoglycoside phosphotransferase" evidence="12">
    <location>
        <begin position="34"/>
        <end position="260"/>
    </location>
</feature>
<keyword evidence="9 11" id="KW-0460">Magnesium</keyword>
<feature type="active site" description="Proton acceptor" evidence="11">
    <location>
        <position position="204"/>
    </location>
</feature>
<feature type="binding site" evidence="11">
    <location>
        <position position="209"/>
    </location>
    <ligand>
        <name>Mg(2+)</name>
        <dbReference type="ChEBI" id="CHEBI:18420"/>
    </ligand>
</feature>
<dbReference type="GO" id="GO:0004674">
    <property type="term" value="F:protein serine/threonine kinase activity"/>
    <property type="evidence" value="ECO:0007669"/>
    <property type="project" value="UniProtKB-UniRule"/>
</dbReference>
<dbReference type="RefSeq" id="WP_189609002.1">
    <property type="nucleotide sequence ID" value="NZ_BMXR01000005.1"/>
</dbReference>
<dbReference type="HAMAP" id="MF_01497">
    <property type="entry name" value="SrkA_kinase"/>
    <property type="match status" value="1"/>
</dbReference>
<comment type="function">
    <text evidence="11">A protein kinase that phosphorylates Ser and Thr residues. Probably acts to suppress the effects of stress linked to accumulation of reactive oxygen species. Probably involved in the extracytoplasmic stress response.</text>
</comment>
<dbReference type="GO" id="GO:0000287">
    <property type="term" value="F:magnesium ion binding"/>
    <property type="evidence" value="ECO:0007669"/>
    <property type="project" value="UniProtKB-UniRule"/>
</dbReference>
<evidence type="ECO:0000256" key="11">
    <source>
        <dbReference type="HAMAP-Rule" id="MF_01497"/>
    </source>
</evidence>
<accession>A0A918K9H6</accession>
<reference evidence="13" key="1">
    <citation type="journal article" date="2014" name="Int. J. Syst. Evol. Microbiol.">
        <title>Complete genome sequence of Corynebacterium casei LMG S-19264T (=DSM 44701T), isolated from a smear-ripened cheese.</title>
        <authorList>
            <consortium name="US DOE Joint Genome Institute (JGI-PGF)"/>
            <person name="Walter F."/>
            <person name="Albersmeier A."/>
            <person name="Kalinowski J."/>
            <person name="Ruckert C."/>
        </authorList>
    </citation>
    <scope>NUCLEOTIDE SEQUENCE</scope>
    <source>
        <strain evidence="13">KCTC 22169</strain>
    </source>
</reference>
<dbReference type="Gene3D" id="3.30.200.70">
    <property type="match status" value="1"/>
</dbReference>
<reference evidence="13" key="2">
    <citation type="submission" date="2020-09" db="EMBL/GenBank/DDBJ databases">
        <authorList>
            <person name="Sun Q."/>
            <person name="Kim S."/>
        </authorList>
    </citation>
    <scope>NUCLEOTIDE SEQUENCE</scope>
    <source>
        <strain evidence="13">KCTC 22169</strain>
    </source>
</reference>
<protein>
    <recommendedName>
        <fullName evidence="11">Stress response kinase A</fullName>
        <ecNumber evidence="11">2.7.11.1</ecNumber>
    </recommendedName>
    <alternativeName>
        <fullName evidence="11">Serine/threonine-protein kinase SrkA</fullName>
    </alternativeName>
</protein>
<name>A0A918K9H6_9GAMM</name>
<dbReference type="Gene3D" id="1.10.510.10">
    <property type="entry name" value="Transferase(Phosphotransferase) domain 1"/>
    <property type="match status" value="1"/>
</dbReference>
<feature type="binding site" evidence="11">
    <location>
        <position position="221"/>
    </location>
    <ligand>
        <name>Mg(2+)</name>
        <dbReference type="ChEBI" id="CHEBI:18420"/>
    </ligand>
</feature>
<dbReference type="GO" id="GO:0005524">
    <property type="term" value="F:ATP binding"/>
    <property type="evidence" value="ECO:0007669"/>
    <property type="project" value="UniProtKB-UniRule"/>
</dbReference>
<comment type="subcellular location">
    <subcellularLocation>
        <location evidence="11">Cytoplasm</location>
    </subcellularLocation>
</comment>
<feature type="site" description="ATP" evidence="11">
    <location>
        <position position="36"/>
    </location>
</feature>
<evidence type="ECO:0000259" key="12">
    <source>
        <dbReference type="Pfam" id="PF01636"/>
    </source>
</evidence>
<evidence type="ECO:0000313" key="13">
    <source>
        <dbReference type="EMBL" id="GGX55950.1"/>
    </source>
</evidence>
<evidence type="ECO:0000256" key="3">
    <source>
        <dbReference type="ARBA" id="ARBA00022553"/>
    </source>
</evidence>
<comment type="catalytic activity">
    <reaction evidence="11">
        <text>L-threonyl-[protein] + ATP = O-phospho-L-threonyl-[protein] + ADP + H(+)</text>
        <dbReference type="Rhea" id="RHEA:46608"/>
        <dbReference type="Rhea" id="RHEA-COMP:11060"/>
        <dbReference type="Rhea" id="RHEA-COMP:11605"/>
        <dbReference type="ChEBI" id="CHEBI:15378"/>
        <dbReference type="ChEBI" id="CHEBI:30013"/>
        <dbReference type="ChEBI" id="CHEBI:30616"/>
        <dbReference type="ChEBI" id="CHEBI:61977"/>
        <dbReference type="ChEBI" id="CHEBI:456216"/>
        <dbReference type="EC" id="2.7.11.1"/>
    </reaction>
</comment>
<comment type="cofactor">
    <cofactor evidence="11">
        <name>Mg(2+)</name>
        <dbReference type="ChEBI" id="CHEBI:18420"/>
    </cofactor>
</comment>
<dbReference type="Gene3D" id="1.20.1270.170">
    <property type="match status" value="1"/>
</dbReference>
<feature type="active site" evidence="11">
    <location>
        <position position="221"/>
    </location>
</feature>
<keyword evidence="4 11" id="KW-0808">Transferase</keyword>
<keyword evidence="8 11" id="KW-0067">ATP-binding</keyword>
<comment type="catalytic activity">
    <reaction evidence="11">
        <text>L-seryl-[protein] + ATP = O-phospho-L-seryl-[protein] + ADP + H(+)</text>
        <dbReference type="Rhea" id="RHEA:17989"/>
        <dbReference type="Rhea" id="RHEA-COMP:9863"/>
        <dbReference type="Rhea" id="RHEA-COMP:11604"/>
        <dbReference type="ChEBI" id="CHEBI:15378"/>
        <dbReference type="ChEBI" id="CHEBI:29999"/>
        <dbReference type="ChEBI" id="CHEBI:30616"/>
        <dbReference type="ChEBI" id="CHEBI:83421"/>
        <dbReference type="ChEBI" id="CHEBI:456216"/>
        <dbReference type="EC" id="2.7.11.1"/>
    </reaction>
</comment>
<comment type="subunit">
    <text evidence="11">Monomer.</text>
</comment>
<evidence type="ECO:0000256" key="5">
    <source>
        <dbReference type="ARBA" id="ARBA00022723"/>
    </source>
</evidence>
<dbReference type="Pfam" id="PF01636">
    <property type="entry name" value="APH"/>
    <property type="match status" value="1"/>
</dbReference>
<keyword evidence="6 11" id="KW-0547">Nucleotide-binding</keyword>
<keyword evidence="14" id="KW-1185">Reference proteome</keyword>
<dbReference type="SUPFAM" id="SSF56112">
    <property type="entry name" value="Protein kinase-like (PK-like)"/>
    <property type="match status" value="1"/>
</dbReference>
<dbReference type="NCBIfam" id="NF008738">
    <property type="entry name" value="PRK11768.1"/>
    <property type="match status" value="1"/>
</dbReference>
<keyword evidence="2 11" id="KW-0723">Serine/threonine-protein kinase</keyword>
<evidence type="ECO:0000256" key="4">
    <source>
        <dbReference type="ARBA" id="ARBA00022679"/>
    </source>
</evidence>
<keyword evidence="5 11" id="KW-0479">Metal-binding</keyword>
<dbReference type="Proteomes" id="UP000626148">
    <property type="component" value="Unassembled WGS sequence"/>
</dbReference>
<dbReference type="PANTHER" id="PTHR39573">
    <property type="entry name" value="STRESS RESPONSE KINASE A"/>
    <property type="match status" value="1"/>
</dbReference>
<evidence type="ECO:0000256" key="1">
    <source>
        <dbReference type="ARBA" id="ARBA00022490"/>
    </source>
</evidence>
<dbReference type="EMBL" id="BMXR01000005">
    <property type="protein sequence ID" value="GGX55950.1"/>
    <property type="molecule type" value="Genomic_DNA"/>
</dbReference>
<dbReference type="InterPro" id="IPR032882">
    <property type="entry name" value="SrkA/RdoA"/>
</dbReference>